<accession>A0ACC1D2A5</accession>
<name>A0ACC1D2A5_9NEOP</name>
<reference evidence="1 2" key="1">
    <citation type="journal article" date="2021" name="Front. Genet.">
        <title>Chromosome-Level Genome Assembly Reveals Significant Gene Expansion in the Toll and IMD Signaling Pathways of Dendrolimus kikuchii.</title>
        <authorList>
            <person name="Zhou J."/>
            <person name="Wu P."/>
            <person name="Xiong Z."/>
            <person name="Liu N."/>
            <person name="Zhao N."/>
            <person name="Ji M."/>
            <person name="Qiu Y."/>
            <person name="Yang B."/>
        </authorList>
    </citation>
    <scope>NUCLEOTIDE SEQUENCE [LARGE SCALE GENOMIC DNA]</scope>
    <source>
        <strain evidence="1">Ann1</strain>
    </source>
</reference>
<keyword evidence="2" id="KW-1185">Reference proteome</keyword>
<sequence>MHHIRQDFIGVIIGIRQIIPSKMDSRMTILVALCIVGPALALPESHPTYLIPGLQKEGKQTQPQGETITNAYEYQIVPSSEYAITQYDSETSLMDFILSPITALSSICSRALSVISWVFSNGVLVFLGMAVVIGFCALTPYCTLTIEQTFARELRSSASYIPYLDEIESFFIDAYNKYNGIQSAIY</sequence>
<dbReference type="EMBL" id="CM034397">
    <property type="protein sequence ID" value="KAJ0177864.1"/>
    <property type="molecule type" value="Genomic_DNA"/>
</dbReference>
<gene>
    <name evidence="1" type="ORF">K1T71_006737</name>
</gene>
<organism evidence="1 2">
    <name type="scientific">Dendrolimus kikuchii</name>
    <dbReference type="NCBI Taxonomy" id="765133"/>
    <lineage>
        <taxon>Eukaryota</taxon>
        <taxon>Metazoa</taxon>
        <taxon>Ecdysozoa</taxon>
        <taxon>Arthropoda</taxon>
        <taxon>Hexapoda</taxon>
        <taxon>Insecta</taxon>
        <taxon>Pterygota</taxon>
        <taxon>Neoptera</taxon>
        <taxon>Endopterygota</taxon>
        <taxon>Lepidoptera</taxon>
        <taxon>Glossata</taxon>
        <taxon>Ditrysia</taxon>
        <taxon>Bombycoidea</taxon>
        <taxon>Lasiocampidae</taxon>
        <taxon>Dendrolimus</taxon>
    </lineage>
</organism>
<evidence type="ECO:0000313" key="2">
    <source>
        <dbReference type="Proteomes" id="UP000824533"/>
    </source>
</evidence>
<dbReference type="Proteomes" id="UP000824533">
    <property type="component" value="Linkage Group LG11"/>
</dbReference>
<comment type="caution">
    <text evidence="1">The sequence shown here is derived from an EMBL/GenBank/DDBJ whole genome shotgun (WGS) entry which is preliminary data.</text>
</comment>
<evidence type="ECO:0000313" key="1">
    <source>
        <dbReference type="EMBL" id="KAJ0177864.1"/>
    </source>
</evidence>
<protein>
    <submittedName>
        <fullName evidence="1">Uncharacterized protein</fullName>
    </submittedName>
</protein>
<proteinExistence type="predicted"/>